<dbReference type="PANTHER" id="PTHR37488">
    <property type="entry name" value="DUF1275 DOMAIN-CONTAINING PROTEIN"/>
    <property type="match status" value="1"/>
</dbReference>
<dbReference type="Pfam" id="PF06912">
    <property type="entry name" value="DUF1275"/>
    <property type="match status" value="1"/>
</dbReference>
<dbReference type="EMBL" id="CDHK01000001">
    <property type="protein sequence ID" value="CEJ54931.1"/>
    <property type="molecule type" value="Genomic_DNA"/>
</dbReference>
<dbReference type="AlphaFoldDB" id="A0A0F7THG9"/>
<feature type="transmembrane region" description="Helical" evidence="2">
    <location>
        <begin position="269"/>
        <end position="285"/>
    </location>
</feature>
<evidence type="ECO:0000313" key="4">
    <source>
        <dbReference type="Proteomes" id="UP000042958"/>
    </source>
</evidence>
<feature type="transmembrane region" description="Helical" evidence="2">
    <location>
        <begin position="291"/>
        <end position="312"/>
    </location>
</feature>
<keyword evidence="2" id="KW-0812">Transmembrane</keyword>
<protein>
    <submittedName>
        <fullName evidence="3">Putative DUF1275 domain protein</fullName>
    </submittedName>
</protein>
<reference evidence="4" key="1">
    <citation type="journal article" date="2015" name="Genome Announc.">
        <title>Draft genome sequence of the fungus Penicillium brasilianum MG11.</title>
        <authorList>
            <person name="Horn F."/>
            <person name="Linde J."/>
            <person name="Mattern D.J."/>
            <person name="Walther G."/>
            <person name="Guthke R."/>
            <person name="Brakhage A.A."/>
            <person name="Valiante V."/>
        </authorList>
    </citation>
    <scope>NUCLEOTIDE SEQUENCE [LARGE SCALE GENOMIC DNA]</scope>
    <source>
        <strain evidence="4">MG11</strain>
    </source>
</reference>
<feature type="region of interest" description="Disordered" evidence="1">
    <location>
        <begin position="1"/>
        <end position="47"/>
    </location>
</feature>
<dbReference type="PANTHER" id="PTHR37488:SF6">
    <property type="entry name" value="DUF1275 DOMAIN PROTEIN (AFU_ORTHOLOGUE AFUA_3G07550)"/>
    <property type="match status" value="1"/>
</dbReference>
<evidence type="ECO:0000256" key="2">
    <source>
        <dbReference type="SAM" id="Phobius"/>
    </source>
</evidence>
<feature type="transmembrane region" description="Helical" evidence="2">
    <location>
        <begin position="206"/>
        <end position="227"/>
    </location>
</feature>
<evidence type="ECO:0000313" key="3">
    <source>
        <dbReference type="EMBL" id="CEJ54931.1"/>
    </source>
</evidence>
<dbReference type="InterPro" id="IPR010699">
    <property type="entry name" value="DUF1275"/>
</dbReference>
<organism evidence="3 4">
    <name type="scientific">Penicillium brasilianum</name>
    <dbReference type="NCBI Taxonomy" id="104259"/>
    <lineage>
        <taxon>Eukaryota</taxon>
        <taxon>Fungi</taxon>
        <taxon>Dikarya</taxon>
        <taxon>Ascomycota</taxon>
        <taxon>Pezizomycotina</taxon>
        <taxon>Eurotiomycetes</taxon>
        <taxon>Eurotiomycetidae</taxon>
        <taxon>Eurotiales</taxon>
        <taxon>Aspergillaceae</taxon>
        <taxon>Penicillium</taxon>
    </lineage>
</organism>
<sequence>MRSLGERPSSSQTPRGSGSNPRRSLDTLSETTHGQHAEHATQTTPCSADAIPRAMDMPFVGRPISATESKVCPPQISRYFFVELDRKHTDIILIVCSFVGGLVDGLSFNAWGSFSSMQTGNTVFIALGVSGQPEYPAYLWAKSLIALTIFLLGNIFFIHLSRALIPLRRSTLVLSFGIQTAALVIAASVVQAGLVSPRPEDPRAPIQWIQIVPISLLAFQAAGQICASRLLAFEEIPTVVLTTLLCDLLVDTKLYVRPWSANPKRNRRIAAFLALFLGAMTAGGLSRTTSIASSLWLAVGLKGSITFSWLVWRKNCHTLRPKQVLDENPV</sequence>
<feature type="transmembrane region" description="Helical" evidence="2">
    <location>
        <begin position="137"/>
        <end position="160"/>
    </location>
</feature>
<evidence type="ECO:0000256" key="1">
    <source>
        <dbReference type="SAM" id="MobiDB-lite"/>
    </source>
</evidence>
<dbReference type="Proteomes" id="UP000042958">
    <property type="component" value="Unassembled WGS sequence"/>
</dbReference>
<name>A0A0F7THG9_PENBI</name>
<keyword evidence="2" id="KW-0472">Membrane</keyword>
<feature type="transmembrane region" description="Helical" evidence="2">
    <location>
        <begin position="172"/>
        <end position="194"/>
    </location>
</feature>
<gene>
    <name evidence="3" type="ORF">PMG11_01217</name>
</gene>
<feature type="transmembrane region" description="Helical" evidence="2">
    <location>
        <begin position="91"/>
        <end position="111"/>
    </location>
</feature>
<keyword evidence="2" id="KW-1133">Transmembrane helix</keyword>
<dbReference type="OrthoDB" id="5223589at2759"/>
<proteinExistence type="predicted"/>
<feature type="compositionally biased region" description="Polar residues" evidence="1">
    <location>
        <begin position="8"/>
        <end position="32"/>
    </location>
</feature>
<keyword evidence="4" id="KW-1185">Reference proteome</keyword>
<accession>A0A0F7THG9</accession>